<dbReference type="GeneID" id="96003557"/>
<keyword evidence="12" id="KW-1185">Reference proteome</keyword>
<comment type="caution">
    <text evidence="11">The sequence shown here is derived from an EMBL/GenBank/DDBJ whole genome shotgun (WGS) entry which is preliminary data.</text>
</comment>
<dbReference type="CDD" id="cd01285">
    <property type="entry name" value="nucleoside_deaminase"/>
    <property type="match status" value="1"/>
</dbReference>
<evidence type="ECO:0000256" key="3">
    <source>
        <dbReference type="ARBA" id="ARBA00012740"/>
    </source>
</evidence>
<dbReference type="InterPro" id="IPR002125">
    <property type="entry name" value="CMP_dCMP_dom"/>
</dbReference>
<dbReference type="InterPro" id="IPR016192">
    <property type="entry name" value="APOBEC/CMP_deaminase_Zn-bd"/>
</dbReference>
<evidence type="ECO:0000256" key="9">
    <source>
        <dbReference type="SAM" id="MobiDB-lite"/>
    </source>
</evidence>
<evidence type="ECO:0000313" key="12">
    <source>
        <dbReference type="Proteomes" id="UP000803884"/>
    </source>
</evidence>
<evidence type="ECO:0000259" key="10">
    <source>
        <dbReference type="PROSITE" id="PS51747"/>
    </source>
</evidence>
<dbReference type="Pfam" id="PF00383">
    <property type="entry name" value="dCMP_cyt_deam_1"/>
    <property type="match status" value="1"/>
</dbReference>
<dbReference type="GO" id="GO:0005634">
    <property type="term" value="C:nucleus"/>
    <property type="evidence" value="ECO:0007669"/>
    <property type="project" value="TreeGrafter"/>
</dbReference>
<name>A0AB34KWB6_9PEZI</name>
<reference evidence="11 12" key="1">
    <citation type="journal article" date="2020" name="Microbiol. Resour. Announc.">
        <title>Draft Genome Sequence of a Cladosporium Species Isolated from the Mesophotic Ascidian Didemnum maculosum.</title>
        <authorList>
            <person name="Gioti A."/>
            <person name="Siaperas R."/>
            <person name="Nikolaivits E."/>
            <person name="Le Goff G."/>
            <person name="Ouazzani J."/>
            <person name="Kotoulas G."/>
            <person name="Topakas E."/>
        </authorList>
    </citation>
    <scope>NUCLEOTIDE SEQUENCE [LARGE SCALE GENOMIC DNA]</scope>
    <source>
        <strain evidence="11 12">TM138-S3</strain>
    </source>
</reference>
<evidence type="ECO:0000256" key="1">
    <source>
        <dbReference type="ARBA" id="ARBA00001947"/>
    </source>
</evidence>
<feature type="domain" description="CMP/dCMP-type deaminase" evidence="10">
    <location>
        <begin position="51"/>
        <end position="163"/>
    </location>
</feature>
<dbReference type="GO" id="GO:0052717">
    <property type="term" value="F:tRNA-specific adenosine-34 deaminase activity"/>
    <property type="evidence" value="ECO:0007669"/>
    <property type="project" value="UniProtKB-EC"/>
</dbReference>
<feature type="compositionally biased region" description="Basic and acidic residues" evidence="9">
    <location>
        <begin position="199"/>
        <end position="214"/>
    </location>
</feature>
<dbReference type="PROSITE" id="PS00903">
    <property type="entry name" value="CYT_DCMP_DEAMINASES_1"/>
    <property type="match status" value="1"/>
</dbReference>
<evidence type="ECO:0000256" key="7">
    <source>
        <dbReference type="ARBA" id="ARBA00022833"/>
    </source>
</evidence>
<comment type="catalytic activity">
    <reaction evidence="8">
        <text>adenosine(34) in tRNA + H2O + H(+) = inosine(34) in tRNA + NH4(+)</text>
        <dbReference type="Rhea" id="RHEA:43168"/>
        <dbReference type="Rhea" id="RHEA-COMP:10373"/>
        <dbReference type="Rhea" id="RHEA-COMP:10374"/>
        <dbReference type="ChEBI" id="CHEBI:15377"/>
        <dbReference type="ChEBI" id="CHEBI:15378"/>
        <dbReference type="ChEBI" id="CHEBI:28938"/>
        <dbReference type="ChEBI" id="CHEBI:74411"/>
        <dbReference type="ChEBI" id="CHEBI:82852"/>
        <dbReference type="EC" id="3.5.4.33"/>
    </reaction>
</comment>
<keyword evidence="5" id="KW-0479">Metal-binding</keyword>
<organism evidence="11 12">
    <name type="scientific">Cladosporium halotolerans</name>
    <dbReference type="NCBI Taxonomy" id="1052096"/>
    <lineage>
        <taxon>Eukaryota</taxon>
        <taxon>Fungi</taxon>
        <taxon>Dikarya</taxon>
        <taxon>Ascomycota</taxon>
        <taxon>Pezizomycotina</taxon>
        <taxon>Dothideomycetes</taxon>
        <taxon>Dothideomycetidae</taxon>
        <taxon>Cladosporiales</taxon>
        <taxon>Cladosporiaceae</taxon>
        <taxon>Cladosporium</taxon>
    </lineage>
</organism>
<feature type="compositionally biased region" description="Polar residues" evidence="9">
    <location>
        <begin position="17"/>
        <end position="36"/>
    </location>
</feature>
<dbReference type="Gene3D" id="3.40.140.10">
    <property type="entry name" value="Cytidine Deaminase, domain 2"/>
    <property type="match status" value="1"/>
</dbReference>
<dbReference type="EMBL" id="JAAQHG020000005">
    <property type="protein sequence ID" value="KAL1589343.1"/>
    <property type="molecule type" value="Genomic_DNA"/>
</dbReference>
<dbReference type="FunFam" id="3.40.140.10:FF:000039">
    <property type="entry name" value="tRNA-specific adenosine deaminase"/>
    <property type="match status" value="1"/>
</dbReference>
<dbReference type="EC" id="3.5.4.33" evidence="3"/>
<dbReference type="InterPro" id="IPR016193">
    <property type="entry name" value="Cytidine_deaminase-like"/>
</dbReference>
<dbReference type="Proteomes" id="UP000803884">
    <property type="component" value="Unassembled WGS sequence"/>
</dbReference>
<dbReference type="GO" id="GO:0008270">
    <property type="term" value="F:zinc ion binding"/>
    <property type="evidence" value="ECO:0007669"/>
    <property type="project" value="InterPro"/>
</dbReference>
<dbReference type="PROSITE" id="PS51747">
    <property type="entry name" value="CYT_DCMP_DEAMINASES_2"/>
    <property type="match status" value="1"/>
</dbReference>
<feature type="region of interest" description="Disordered" evidence="9">
    <location>
        <begin position="1"/>
        <end position="44"/>
    </location>
</feature>
<evidence type="ECO:0000256" key="8">
    <source>
        <dbReference type="ARBA" id="ARBA00048045"/>
    </source>
</evidence>
<evidence type="ECO:0000313" key="11">
    <source>
        <dbReference type="EMBL" id="KAL1589343.1"/>
    </source>
</evidence>
<sequence length="258" mass="27785">MPSSPTQVPLPPTPTTAEQSFPSSSSNPYTNLSRSGGDSDEMVFGPIPDREYHAGFMRKAIDMAELALRSDETPVGCVFVRDGEVIGRGINGTNASLNGTRHAEFVALSEIMSRHHPSVLHETDLYVTVEPCIMCASALRQFGIRSVYFGCLNDRFGGTGGVMTVHMDEGVDRPFPVYGGLYREEAIMLLRRFYVQENDKAPEPKPKKNRELKTEILPVGVPTTPGSGNTPVAGTPPVATPAVDTPVTEAPPGEKPTG</sequence>
<protein>
    <recommendedName>
        <fullName evidence="3">tRNA(adenine(34)) deaminase</fullName>
        <ecNumber evidence="3">3.5.4.33</ecNumber>
    </recommendedName>
</protein>
<proteinExistence type="inferred from homology"/>
<feature type="region of interest" description="Disordered" evidence="9">
    <location>
        <begin position="199"/>
        <end position="258"/>
    </location>
</feature>
<gene>
    <name evidence="11" type="ORF">WHR41_02113</name>
</gene>
<comment type="cofactor">
    <cofactor evidence="1">
        <name>Zn(2+)</name>
        <dbReference type="ChEBI" id="CHEBI:29105"/>
    </cofactor>
</comment>
<dbReference type="PANTHER" id="PTHR11079:SF149">
    <property type="entry name" value="TRNA-SPECIFIC ADENOSINE DEAMINASE 2"/>
    <property type="match status" value="1"/>
</dbReference>
<keyword evidence="6" id="KW-0378">Hydrolase</keyword>
<evidence type="ECO:0000256" key="6">
    <source>
        <dbReference type="ARBA" id="ARBA00022801"/>
    </source>
</evidence>
<evidence type="ECO:0000256" key="5">
    <source>
        <dbReference type="ARBA" id="ARBA00022723"/>
    </source>
</evidence>
<dbReference type="GO" id="GO:0052718">
    <property type="term" value="C:tRNA-specific adenosine-34 deaminase complex"/>
    <property type="evidence" value="ECO:0007669"/>
    <property type="project" value="UniProtKB-ARBA"/>
</dbReference>
<evidence type="ECO:0000256" key="4">
    <source>
        <dbReference type="ARBA" id="ARBA00022694"/>
    </source>
</evidence>
<keyword evidence="4" id="KW-0819">tRNA processing</keyword>
<dbReference type="AlphaFoldDB" id="A0AB34KWB6"/>
<feature type="compositionally biased region" description="Low complexity" evidence="9">
    <location>
        <begin position="230"/>
        <end position="251"/>
    </location>
</feature>
<dbReference type="GO" id="GO:0005737">
    <property type="term" value="C:cytoplasm"/>
    <property type="evidence" value="ECO:0007669"/>
    <property type="project" value="TreeGrafter"/>
</dbReference>
<keyword evidence="7" id="KW-0862">Zinc</keyword>
<comment type="similarity">
    <text evidence="2">Belongs to the cytidine and deoxycytidylate deaminase family. ADAT2 subfamily.</text>
</comment>
<accession>A0AB34KWB6</accession>
<evidence type="ECO:0000256" key="2">
    <source>
        <dbReference type="ARBA" id="ARBA00010669"/>
    </source>
</evidence>
<dbReference type="RefSeq" id="XP_069232448.1">
    <property type="nucleotide sequence ID" value="XM_069370719.1"/>
</dbReference>
<dbReference type="GO" id="GO:0002100">
    <property type="term" value="P:tRNA wobble adenosine to inosine editing"/>
    <property type="evidence" value="ECO:0007669"/>
    <property type="project" value="TreeGrafter"/>
</dbReference>
<dbReference type="SUPFAM" id="SSF53927">
    <property type="entry name" value="Cytidine deaminase-like"/>
    <property type="match status" value="1"/>
</dbReference>
<dbReference type="PANTHER" id="PTHR11079">
    <property type="entry name" value="CYTOSINE DEAMINASE FAMILY MEMBER"/>
    <property type="match status" value="1"/>
</dbReference>